<evidence type="ECO:0000313" key="2">
    <source>
        <dbReference type="Proteomes" id="UP000316621"/>
    </source>
</evidence>
<evidence type="ECO:0000313" key="1">
    <source>
        <dbReference type="EMBL" id="RZC71023.1"/>
    </source>
</evidence>
<proteinExistence type="predicted"/>
<protein>
    <submittedName>
        <fullName evidence="1">Uncharacterized protein</fullName>
    </submittedName>
</protein>
<organism evidence="1 2">
    <name type="scientific">Papaver somniferum</name>
    <name type="common">Opium poppy</name>
    <dbReference type="NCBI Taxonomy" id="3469"/>
    <lineage>
        <taxon>Eukaryota</taxon>
        <taxon>Viridiplantae</taxon>
        <taxon>Streptophyta</taxon>
        <taxon>Embryophyta</taxon>
        <taxon>Tracheophyta</taxon>
        <taxon>Spermatophyta</taxon>
        <taxon>Magnoliopsida</taxon>
        <taxon>Ranunculales</taxon>
        <taxon>Papaveraceae</taxon>
        <taxon>Papaveroideae</taxon>
        <taxon>Papaver</taxon>
    </lineage>
</organism>
<dbReference type="AlphaFoldDB" id="A0A4Y7KCB3"/>
<reference evidence="1 2" key="1">
    <citation type="journal article" date="2018" name="Science">
        <title>The opium poppy genome and morphinan production.</title>
        <authorList>
            <person name="Guo L."/>
            <person name="Winzer T."/>
            <person name="Yang X."/>
            <person name="Li Y."/>
            <person name="Ning Z."/>
            <person name="He Z."/>
            <person name="Teodor R."/>
            <person name="Lu Y."/>
            <person name="Bowser T.A."/>
            <person name="Graham I.A."/>
            <person name="Ye K."/>
        </authorList>
    </citation>
    <scope>NUCLEOTIDE SEQUENCE [LARGE SCALE GENOMIC DNA]</scope>
    <source>
        <strain evidence="2">cv. HN1</strain>
        <tissue evidence="1">Leaves</tissue>
    </source>
</reference>
<name>A0A4Y7KCB3_PAPSO</name>
<dbReference type="Gramene" id="RZC71023">
    <property type="protein sequence ID" value="RZC71023"/>
    <property type="gene ID" value="C5167_034238"/>
</dbReference>
<dbReference type="PROSITE" id="PS51257">
    <property type="entry name" value="PROKAR_LIPOPROTEIN"/>
    <property type="match status" value="1"/>
</dbReference>
<dbReference type="Proteomes" id="UP000316621">
    <property type="component" value="Chromosome 7"/>
</dbReference>
<keyword evidence="2" id="KW-1185">Reference proteome</keyword>
<accession>A0A4Y7KCB3</accession>
<sequence length="81" mass="8722">MYEDKVVVEVHAGYGGGFGVGCGGIKAEDEDMLGKQSCSGSRMKRLEEIRMVLQLSMSSNLGLIKDVDVCKEVHLGVSEKS</sequence>
<dbReference type="EMBL" id="CM010721">
    <property type="protein sequence ID" value="RZC71023.1"/>
    <property type="molecule type" value="Genomic_DNA"/>
</dbReference>
<gene>
    <name evidence="1" type="ORF">C5167_034238</name>
</gene>